<reference evidence="5" key="1">
    <citation type="journal article" date="2019" name="Int. J. Syst. Evol. Microbiol.">
        <title>The Global Catalogue of Microorganisms (GCM) 10K type strain sequencing project: providing services to taxonomists for standard genome sequencing and annotation.</title>
        <authorList>
            <consortium name="The Broad Institute Genomics Platform"/>
            <consortium name="The Broad Institute Genome Sequencing Center for Infectious Disease"/>
            <person name="Wu L."/>
            <person name="Ma J."/>
        </authorList>
    </citation>
    <scope>NUCLEOTIDE SEQUENCE [LARGE SCALE GENOMIC DNA]</scope>
    <source>
        <strain evidence="5">CGMCC 4.7289</strain>
    </source>
</reference>
<feature type="compositionally biased region" description="Polar residues" evidence="1">
    <location>
        <begin position="368"/>
        <end position="378"/>
    </location>
</feature>
<comment type="caution">
    <text evidence="4">The sequence shown here is derived from an EMBL/GenBank/DDBJ whole genome shotgun (WGS) entry which is preliminary data.</text>
</comment>
<dbReference type="EMBL" id="JBHSAY010000005">
    <property type="protein sequence ID" value="MFC4130745.1"/>
    <property type="molecule type" value="Genomic_DNA"/>
</dbReference>
<keyword evidence="2" id="KW-1133">Transmembrane helix</keyword>
<feature type="transmembrane region" description="Helical" evidence="2">
    <location>
        <begin position="55"/>
        <end position="82"/>
    </location>
</feature>
<evidence type="ECO:0000313" key="5">
    <source>
        <dbReference type="Proteomes" id="UP001595816"/>
    </source>
</evidence>
<feature type="transmembrane region" description="Helical" evidence="2">
    <location>
        <begin position="148"/>
        <end position="166"/>
    </location>
</feature>
<dbReference type="GO" id="GO:0016746">
    <property type="term" value="F:acyltransferase activity"/>
    <property type="evidence" value="ECO:0007669"/>
    <property type="project" value="UniProtKB-KW"/>
</dbReference>
<dbReference type="InterPro" id="IPR050879">
    <property type="entry name" value="Acyltransferase_3"/>
</dbReference>
<dbReference type="RefSeq" id="WP_253757300.1">
    <property type="nucleotide sequence ID" value="NZ_JAMZDZ010000001.1"/>
</dbReference>
<dbReference type="PANTHER" id="PTHR23028">
    <property type="entry name" value="ACETYLTRANSFERASE"/>
    <property type="match status" value="1"/>
</dbReference>
<feature type="transmembrane region" description="Helical" evidence="2">
    <location>
        <begin position="22"/>
        <end position="43"/>
    </location>
</feature>
<gene>
    <name evidence="4" type="ORF">ACFOZ4_09025</name>
</gene>
<evidence type="ECO:0000259" key="3">
    <source>
        <dbReference type="Pfam" id="PF01757"/>
    </source>
</evidence>
<dbReference type="EC" id="2.3.-.-" evidence="4"/>
<feature type="transmembrane region" description="Helical" evidence="2">
    <location>
        <begin position="233"/>
        <end position="251"/>
    </location>
</feature>
<feature type="transmembrane region" description="Helical" evidence="2">
    <location>
        <begin position="328"/>
        <end position="346"/>
    </location>
</feature>
<proteinExistence type="predicted"/>
<feature type="region of interest" description="Disordered" evidence="1">
    <location>
        <begin position="361"/>
        <end position="386"/>
    </location>
</feature>
<feature type="transmembrane region" description="Helical" evidence="2">
    <location>
        <begin position="294"/>
        <end position="316"/>
    </location>
</feature>
<evidence type="ECO:0000256" key="2">
    <source>
        <dbReference type="SAM" id="Phobius"/>
    </source>
</evidence>
<feature type="domain" description="Acyltransferase 3" evidence="3">
    <location>
        <begin position="24"/>
        <end position="343"/>
    </location>
</feature>
<name>A0ABV8LKC6_9ACTN</name>
<keyword evidence="4" id="KW-0808">Transferase</keyword>
<dbReference type="PANTHER" id="PTHR23028:SF53">
    <property type="entry name" value="ACYL_TRANSF_3 DOMAIN-CONTAINING PROTEIN"/>
    <property type="match status" value="1"/>
</dbReference>
<dbReference type="Pfam" id="PF01757">
    <property type="entry name" value="Acyl_transf_3"/>
    <property type="match status" value="1"/>
</dbReference>
<keyword evidence="4" id="KW-0012">Acyltransferase</keyword>
<feature type="transmembrane region" description="Helical" evidence="2">
    <location>
        <begin position="103"/>
        <end position="128"/>
    </location>
</feature>
<dbReference type="InterPro" id="IPR002656">
    <property type="entry name" value="Acyl_transf_3_dom"/>
</dbReference>
<feature type="transmembrane region" description="Helical" evidence="2">
    <location>
        <begin position="263"/>
        <end position="282"/>
    </location>
</feature>
<accession>A0ABV8LKC6</accession>
<keyword evidence="2" id="KW-0472">Membrane</keyword>
<evidence type="ECO:0000256" key="1">
    <source>
        <dbReference type="SAM" id="MobiDB-lite"/>
    </source>
</evidence>
<keyword evidence="5" id="KW-1185">Reference proteome</keyword>
<evidence type="ECO:0000313" key="4">
    <source>
        <dbReference type="EMBL" id="MFC4130745.1"/>
    </source>
</evidence>
<organism evidence="4 5">
    <name type="scientific">Hamadaea flava</name>
    <dbReference type="NCBI Taxonomy" id="1742688"/>
    <lineage>
        <taxon>Bacteria</taxon>
        <taxon>Bacillati</taxon>
        <taxon>Actinomycetota</taxon>
        <taxon>Actinomycetes</taxon>
        <taxon>Micromonosporales</taxon>
        <taxon>Micromonosporaceae</taxon>
        <taxon>Hamadaea</taxon>
    </lineage>
</organism>
<protein>
    <submittedName>
        <fullName evidence="4">Acyltransferase family protein</fullName>
        <ecNumber evidence="4">2.3.-.-</ecNumber>
    </submittedName>
</protein>
<feature type="transmembrane region" description="Helical" evidence="2">
    <location>
        <begin position="178"/>
        <end position="199"/>
    </location>
</feature>
<dbReference type="Proteomes" id="UP001595816">
    <property type="component" value="Unassembled WGS sequence"/>
</dbReference>
<keyword evidence="2" id="KW-0812">Transmembrane</keyword>
<sequence>MAVADIAAGPGRVRVQPGQTRLPSLTGLRFVAAALVFGFHAYVVHLVDTGSAGRLLGWVFGPGSAGVTFFFILSGFVLSWSARESDTAPRFWQRRFARIYPSHVVMLAVAVALLMISGKAVTVLQLAANVLLIQPWFQNPDVYFGLNTVSWSLACEAFFYLLFPVFYRGIRAIPARWLRWAAAGSLGLVWLVPLITLLLPESDRYWVIWLFPVARTPEFVTGMLLARVVREKLWPTTAVGPVMAVAGLGYLASNLLPMELQHVAWPAIFFAAVIATAGAADAEGRTGVWGSRWAVWLGEISFAFYLVHLIVLRIVLKATGFERPLWQEALVVLVCLALAVVASRLLHRSVELPGMRWLGPRSRRTADRSGQPSMSGLPTTADRLPR</sequence>